<comment type="similarity">
    <text evidence="1 4">Belongs to the D-isomer specific 2-hydroxyacid dehydrogenase family.</text>
</comment>
<evidence type="ECO:0000313" key="7">
    <source>
        <dbReference type="EMBL" id="PSL00567.1"/>
    </source>
</evidence>
<feature type="domain" description="D-isomer specific 2-hydroxyacid dehydrogenase catalytic" evidence="5">
    <location>
        <begin position="19"/>
        <end position="337"/>
    </location>
</feature>
<name>A0A2P8DTM2_9ACTN</name>
<evidence type="ECO:0000259" key="6">
    <source>
        <dbReference type="Pfam" id="PF02826"/>
    </source>
</evidence>
<organism evidence="7 8">
    <name type="scientific">Murinocardiopsis flavida</name>
    <dbReference type="NCBI Taxonomy" id="645275"/>
    <lineage>
        <taxon>Bacteria</taxon>
        <taxon>Bacillati</taxon>
        <taxon>Actinomycetota</taxon>
        <taxon>Actinomycetes</taxon>
        <taxon>Streptosporangiales</taxon>
        <taxon>Nocardiopsidaceae</taxon>
        <taxon>Murinocardiopsis</taxon>
    </lineage>
</organism>
<dbReference type="Gene3D" id="3.40.50.720">
    <property type="entry name" value="NAD(P)-binding Rossmann-like Domain"/>
    <property type="match status" value="2"/>
</dbReference>
<evidence type="ECO:0000256" key="2">
    <source>
        <dbReference type="ARBA" id="ARBA00023002"/>
    </source>
</evidence>
<dbReference type="GO" id="GO:0030267">
    <property type="term" value="F:glyoxylate reductase (NADPH) activity"/>
    <property type="evidence" value="ECO:0007669"/>
    <property type="project" value="TreeGrafter"/>
</dbReference>
<dbReference type="GO" id="GO:0051287">
    <property type="term" value="F:NAD binding"/>
    <property type="evidence" value="ECO:0007669"/>
    <property type="project" value="InterPro"/>
</dbReference>
<dbReference type="InterPro" id="IPR006140">
    <property type="entry name" value="D-isomer_DH_NAD-bd"/>
</dbReference>
<evidence type="ECO:0000259" key="5">
    <source>
        <dbReference type="Pfam" id="PF00389"/>
    </source>
</evidence>
<sequence length="341" mass="35058">MTPAGPAGPAGPPMRVVLADPILDRFRAELTSGGADGHDWEFLAGRPDSEVAAGVLGADVLVASRVTEAMAAAGRGLRLVHVTGAGLDRIALDALPPGTAVCNTFHHGRSIAEHVVMAALMLSRRVRRAERLLRQGRWESVAVDPGIALGDTLAGRTVGVIGLGAIGGEVARMAAALGMRVRAVRRDPAAPLPAGVRPDRVEGNGGLPALLAESDLVVVTVPLTESTAGMVGAAELALMRPGALLVNVSRGPIVDEDALYDALAGGRIGGAALDVWWGHPKDGTGSRGYTRPFDTLDNVVMTPHHSGHTVETFAGRAAEIAGNIARLAEGRPLVNVVRAAA</sequence>
<proteinExistence type="inferred from homology"/>
<reference evidence="7 8" key="1">
    <citation type="submission" date="2018-03" db="EMBL/GenBank/DDBJ databases">
        <title>Genomic Encyclopedia of Archaeal and Bacterial Type Strains, Phase II (KMG-II): from individual species to whole genera.</title>
        <authorList>
            <person name="Goeker M."/>
        </authorList>
    </citation>
    <scope>NUCLEOTIDE SEQUENCE [LARGE SCALE GENOMIC DNA]</scope>
    <source>
        <strain evidence="7 8">DSM 45312</strain>
    </source>
</reference>
<protein>
    <submittedName>
        <fullName evidence="7">Phosphoglycerate dehydrogenase-like enzyme</fullName>
    </submittedName>
</protein>
<evidence type="ECO:0000313" key="8">
    <source>
        <dbReference type="Proteomes" id="UP000240542"/>
    </source>
</evidence>
<feature type="domain" description="D-isomer specific 2-hydroxyacid dehydrogenase NAD-binding" evidence="6">
    <location>
        <begin position="117"/>
        <end position="305"/>
    </location>
</feature>
<dbReference type="EMBL" id="PYGA01000001">
    <property type="protein sequence ID" value="PSL00567.1"/>
    <property type="molecule type" value="Genomic_DNA"/>
</dbReference>
<keyword evidence="8" id="KW-1185">Reference proteome</keyword>
<keyword evidence="3" id="KW-0520">NAD</keyword>
<dbReference type="PROSITE" id="PS00671">
    <property type="entry name" value="D_2_HYDROXYACID_DH_3"/>
    <property type="match status" value="1"/>
</dbReference>
<dbReference type="InterPro" id="IPR006139">
    <property type="entry name" value="D-isomer_2_OHA_DH_cat_dom"/>
</dbReference>
<dbReference type="AlphaFoldDB" id="A0A2P8DTM2"/>
<dbReference type="Pfam" id="PF00389">
    <property type="entry name" value="2-Hacid_dh"/>
    <property type="match status" value="1"/>
</dbReference>
<dbReference type="PANTHER" id="PTHR10996">
    <property type="entry name" value="2-HYDROXYACID DEHYDROGENASE-RELATED"/>
    <property type="match status" value="1"/>
</dbReference>
<evidence type="ECO:0000256" key="4">
    <source>
        <dbReference type="RuleBase" id="RU003719"/>
    </source>
</evidence>
<dbReference type="SUPFAM" id="SSF52283">
    <property type="entry name" value="Formate/glycerate dehydrogenase catalytic domain-like"/>
    <property type="match status" value="1"/>
</dbReference>
<dbReference type="InterPro" id="IPR050223">
    <property type="entry name" value="D-isomer_2-hydroxyacid_DH"/>
</dbReference>
<evidence type="ECO:0000256" key="1">
    <source>
        <dbReference type="ARBA" id="ARBA00005854"/>
    </source>
</evidence>
<dbReference type="Proteomes" id="UP000240542">
    <property type="component" value="Unassembled WGS sequence"/>
</dbReference>
<comment type="caution">
    <text evidence="7">The sequence shown here is derived from an EMBL/GenBank/DDBJ whole genome shotgun (WGS) entry which is preliminary data.</text>
</comment>
<dbReference type="GO" id="GO:0005829">
    <property type="term" value="C:cytosol"/>
    <property type="evidence" value="ECO:0007669"/>
    <property type="project" value="TreeGrafter"/>
</dbReference>
<dbReference type="Pfam" id="PF02826">
    <property type="entry name" value="2-Hacid_dh_C"/>
    <property type="match status" value="1"/>
</dbReference>
<dbReference type="InterPro" id="IPR036291">
    <property type="entry name" value="NAD(P)-bd_dom_sf"/>
</dbReference>
<dbReference type="GO" id="GO:0016618">
    <property type="term" value="F:hydroxypyruvate reductase [NAD(P)H] activity"/>
    <property type="evidence" value="ECO:0007669"/>
    <property type="project" value="TreeGrafter"/>
</dbReference>
<dbReference type="InterPro" id="IPR029753">
    <property type="entry name" value="D-isomer_DH_CS"/>
</dbReference>
<dbReference type="PANTHER" id="PTHR10996:SF178">
    <property type="entry name" value="2-HYDROXYACID DEHYDROGENASE YGL185C-RELATED"/>
    <property type="match status" value="1"/>
</dbReference>
<keyword evidence="2 4" id="KW-0560">Oxidoreductase</keyword>
<gene>
    <name evidence="7" type="ORF">CLV63_10141</name>
</gene>
<evidence type="ECO:0000256" key="3">
    <source>
        <dbReference type="ARBA" id="ARBA00023027"/>
    </source>
</evidence>
<dbReference type="CDD" id="cd12165">
    <property type="entry name" value="2-Hacid_dh_6"/>
    <property type="match status" value="1"/>
</dbReference>
<dbReference type="SUPFAM" id="SSF51735">
    <property type="entry name" value="NAD(P)-binding Rossmann-fold domains"/>
    <property type="match status" value="1"/>
</dbReference>
<accession>A0A2P8DTM2</accession>